<evidence type="ECO:0008006" key="4">
    <source>
        <dbReference type="Google" id="ProtNLM"/>
    </source>
</evidence>
<dbReference type="EMBL" id="CP060723">
    <property type="protein sequence ID" value="QNN41718.1"/>
    <property type="molecule type" value="Genomic_DNA"/>
</dbReference>
<feature type="chain" id="PRO_5028874998" description="VCBS repeat-containing protein" evidence="1">
    <location>
        <begin position="19"/>
        <end position="205"/>
    </location>
</feature>
<sequence length="205" mass="24050">MNRIFFLCFLFISGHSFAQKIFKQAGAKGTWQYIYPFQDKSYVLAIQHAVDEKETAEEDVNALVYFGKIGLKMDQVFWKEKIYLTLIKDNISYEDYNNDRIKDIVIFSETGARGGNAFYYLFLIDPKNKKINRVKNFENIVNPEYNRKYHVVVSYGLSGTNNYSIYKISKDYKAYQIGKSFADNFESDPTELDKRIKKILKKSVH</sequence>
<dbReference type="NCBIfam" id="NF047539">
    <property type="entry name" value="XAC2610_fam"/>
    <property type="match status" value="1"/>
</dbReference>
<dbReference type="InterPro" id="IPR058087">
    <property type="entry name" value="XAC2610_dom"/>
</dbReference>
<dbReference type="RefSeq" id="WP_187592310.1">
    <property type="nucleotide sequence ID" value="NZ_CP060723.1"/>
</dbReference>
<gene>
    <name evidence="2" type="ORF">H9L23_21875</name>
</gene>
<proteinExistence type="predicted"/>
<feature type="signal peptide" evidence="1">
    <location>
        <begin position="1"/>
        <end position="18"/>
    </location>
</feature>
<keyword evidence="1" id="KW-0732">Signal</keyword>
<organism evidence="2 3">
    <name type="scientific">Pedobacter roseus</name>
    <dbReference type="NCBI Taxonomy" id="336820"/>
    <lineage>
        <taxon>Bacteria</taxon>
        <taxon>Pseudomonadati</taxon>
        <taxon>Bacteroidota</taxon>
        <taxon>Sphingobacteriia</taxon>
        <taxon>Sphingobacteriales</taxon>
        <taxon>Sphingobacteriaceae</taxon>
        <taxon>Pedobacter</taxon>
    </lineage>
</organism>
<dbReference type="Proteomes" id="UP000515806">
    <property type="component" value="Chromosome"/>
</dbReference>
<evidence type="ECO:0000313" key="2">
    <source>
        <dbReference type="EMBL" id="QNN41718.1"/>
    </source>
</evidence>
<protein>
    <recommendedName>
        <fullName evidence="4">VCBS repeat-containing protein</fullName>
    </recommendedName>
</protein>
<keyword evidence="3" id="KW-1185">Reference proteome</keyword>
<evidence type="ECO:0000313" key="3">
    <source>
        <dbReference type="Proteomes" id="UP000515806"/>
    </source>
</evidence>
<dbReference type="AlphaFoldDB" id="A0A7G9QEE3"/>
<dbReference type="KEGG" id="proe:H9L23_21875"/>
<reference evidence="2 3" key="1">
    <citation type="submission" date="2020-08" db="EMBL/GenBank/DDBJ databases">
        <title>Genome sequence of Pedobacter roseus KACC 11594T.</title>
        <authorList>
            <person name="Hyun D.-W."/>
            <person name="Bae J.-W."/>
        </authorList>
    </citation>
    <scope>NUCLEOTIDE SEQUENCE [LARGE SCALE GENOMIC DNA]</scope>
    <source>
        <strain evidence="2 3">KACC 11594</strain>
    </source>
</reference>
<evidence type="ECO:0000256" key="1">
    <source>
        <dbReference type="SAM" id="SignalP"/>
    </source>
</evidence>
<name>A0A7G9QEE3_9SPHI</name>
<accession>A0A7G9QEE3</accession>